<evidence type="ECO:0008006" key="3">
    <source>
        <dbReference type="Google" id="ProtNLM"/>
    </source>
</evidence>
<dbReference type="EMBL" id="OZ034827">
    <property type="protein sequence ID" value="CAL1683509.1"/>
    <property type="molecule type" value="Genomic_DNA"/>
</dbReference>
<gene>
    <name evidence="1" type="ORF">LPLAT_LOCUS9216</name>
</gene>
<protein>
    <recommendedName>
        <fullName evidence="3">Secreted protein</fullName>
    </recommendedName>
</protein>
<reference evidence="1" key="1">
    <citation type="submission" date="2024-04" db="EMBL/GenBank/DDBJ databases">
        <authorList>
            <consortium name="Molecular Ecology Group"/>
        </authorList>
    </citation>
    <scope>NUCLEOTIDE SEQUENCE</scope>
</reference>
<evidence type="ECO:0000313" key="2">
    <source>
        <dbReference type="Proteomes" id="UP001497644"/>
    </source>
</evidence>
<sequence>MFVLRPRVTMTLVVVGEVVVVMLETNAVFDAGGARRDSAKHKTSYEVTGDAVSIPVKPVLSATTSFGIRAAEAGRVEIRTPLNRGAHLAIVAFPRCTTVCARIP</sequence>
<accession>A0AAV2NV43</accession>
<keyword evidence="2" id="KW-1185">Reference proteome</keyword>
<evidence type="ECO:0000313" key="1">
    <source>
        <dbReference type="EMBL" id="CAL1683509.1"/>
    </source>
</evidence>
<organism evidence="1 2">
    <name type="scientific">Lasius platythorax</name>
    <dbReference type="NCBI Taxonomy" id="488582"/>
    <lineage>
        <taxon>Eukaryota</taxon>
        <taxon>Metazoa</taxon>
        <taxon>Ecdysozoa</taxon>
        <taxon>Arthropoda</taxon>
        <taxon>Hexapoda</taxon>
        <taxon>Insecta</taxon>
        <taxon>Pterygota</taxon>
        <taxon>Neoptera</taxon>
        <taxon>Endopterygota</taxon>
        <taxon>Hymenoptera</taxon>
        <taxon>Apocrita</taxon>
        <taxon>Aculeata</taxon>
        <taxon>Formicoidea</taxon>
        <taxon>Formicidae</taxon>
        <taxon>Formicinae</taxon>
        <taxon>Lasius</taxon>
        <taxon>Lasius</taxon>
    </lineage>
</organism>
<dbReference type="AlphaFoldDB" id="A0AAV2NV43"/>
<dbReference type="Proteomes" id="UP001497644">
    <property type="component" value="Chromosome 4"/>
</dbReference>
<proteinExistence type="predicted"/>
<name>A0AAV2NV43_9HYME</name>